<sequence>MELIGIEVYIRFHYIESLKDKRRIVKSILDKTRHKYQISTAEVDYQDSLKEASLGFGMVTNNRQHAETILQKVINFIDTQSEVEIFKIEWVEA</sequence>
<dbReference type="PANTHER" id="PTHR36441:SF1">
    <property type="entry name" value="DUF503 DOMAIN-CONTAINING PROTEIN"/>
    <property type="match status" value="1"/>
</dbReference>
<gene>
    <name evidence="1" type="ORF">SAMN02745249_01810</name>
</gene>
<evidence type="ECO:0000313" key="2">
    <source>
        <dbReference type="Proteomes" id="UP000184128"/>
    </source>
</evidence>
<dbReference type="AlphaFoldDB" id="A0A1M4YWE1"/>
<dbReference type="STRING" id="1121025.SAMN02745249_01810"/>
<protein>
    <recommendedName>
        <fullName evidence="3">YlxP-like protein</fullName>
    </recommendedName>
</protein>
<proteinExistence type="predicted"/>
<dbReference type="EMBL" id="FQUF01000032">
    <property type="protein sequence ID" value="SHF10045.1"/>
    <property type="molecule type" value="Genomic_DNA"/>
</dbReference>
<dbReference type="Pfam" id="PF04456">
    <property type="entry name" value="DUF503"/>
    <property type="match status" value="1"/>
</dbReference>
<dbReference type="Proteomes" id="UP000184128">
    <property type="component" value="Unassembled WGS sequence"/>
</dbReference>
<dbReference type="SUPFAM" id="SSF103007">
    <property type="entry name" value="Hypothetical protein TT1725"/>
    <property type="match status" value="1"/>
</dbReference>
<dbReference type="RefSeq" id="WP_073298505.1">
    <property type="nucleotide sequence ID" value="NZ_FQUF01000032.1"/>
</dbReference>
<evidence type="ECO:0008006" key="3">
    <source>
        <dbReference type="Google" id="ProtNLM"/>
    </source>
</evidence>
<dbReference type="Gene3D" id="3.30.70.1120">
    <property type="entry name" value="TT1725-like"/>
    <property type="match status" value="1"/>
</dbReference>
<keyword evidence="2" id="KW-1185">Reference proteome</keyword>
<reference evidence="2" key="1">
    <citation type="submission" date="2016-11" db="EMBL/GenBank/DDBJ databases">
        <authorList>
            <person name="Varghese N."/>
            <person name="Submissions S."/>
        </authorList>
    </citation>
    <scope>NUCLEOTIDE SEQUENCE [LARGE SCALE GENOMIC DNA]</scope>
    <source>
        <strain evidence="2">DSM 15692</strain>
    </source>
</reference>
<organism evidence="1 2">
    <name type="scientific">Atopostipes suicloacalis DSM 15692</name>
    <dbReference type="NCBI Taxonomy" id="1121025"/>
    <lineage>
        <taxon>Bacteria</taxon>
        <taxon>Bacillati</taxon>
        <taxon>Bacillota</taxon>
        <taxon>Bacilli</taxon>
        <taxon>Lactobacillales</taxon>
        <taxon>Carnobacteriaceae</taxon>
        <taxon>Atopostipes</taxon>
    </lineage>
</organism>
<name>A0A1M4YWE1_9LACT</name>
<accession>A0A1M4YWE1</accession>
<dbReference type="InterPro" id="IPR036746">
    <property type="entry name" value="TT1725-like_sf"/>
</dbReference>
<evidence type="ECO:0000313" key="1">
    <source>
        <dbReference type="EMBL" id="SHF10045.1"/>
    </source>
</evidence>
<dbReference type="InterPro" id="IPR007546">
    <property type="entry name" value="DUF503"/>
</dbReference>
<dbReference type="OrthoDB" id="9809023at2"/>
<dbReference type="PANTHER" id="PTHR36441">
    <property type="entry name" value="HYPOTHETICAL CYTOSOLIC PROTEIN"/>
    <property type="match status" value="1"/>
</dbReference>